<dbReference type="SUPFAM" id="SSF52172">
    <property type="entry name" value="CheY-like"/>
    <property type="match status" value="1"/>
</dbReference>
<dbReference type="SMART" id="SM00850">
    <property type="entry name" value="LytTR"/>
    <property type="match status" value="1"/>
</dbReference>
<evidence type="ECO:0000259" key="2">
    <source>
        <dbReference type="PROSITE" id="PS50110"/>
    </source>
</evidence>
<dbReference type="InterPro" id="IPR001789">
    <property type="entry name" value="Sig_transdc_resp-reg_receiver"/>
</dbReference>
<dbReference type="InterPro" id="IPR046947">
    <property type="entry name" value="LytR-like"/>
</dbReference>
<evidence type="ECO:0000256" key="1">
    <source>
        <dbReference type="PROSITE-ProRule" id="PRU00169"/>
    </source>
</evidence>
<protein>
    <submittedName>
        <fullName evidence="4">LytTR family DNA-binding domain-containing protein</fullName>
    </submittedName>
</protein>
<accession>A0ABP7NQR9</accession>
<dbReference type="InterPro" id="IPR007492">
    <property type="entry name" value="LytTR_DNA-bd_dom"/>
</dbReference>
<proteinExistence type="predicted"/>
<feature type="domain" description="Response regulatory" evidence="2">
    <location>
        <begin position="5"/>
        <end position="116"/>
    </location>
</feature>
<feature type="domain" description="HTH LytTR-type" evidence="3">
    <location>
        <begin position="141"/>
        <end position="239"/>
    </location>
</feature>
<sequence length="239" mass="27282">MLRYNCLIVDDEPPARAVLKRYVEKMPMLKLSGECCNAFEVISFLQSGSVDLIFLDIHMPQLTGLELLRTLTKPPKVIFTTAYETYALQSYDLDAVDYLLKPIEFERFVKAVNKALPSKVISSTTQQILGTDPLAATDAFLYFRVDRKMVKVVLKDIVFVESLKDYVKIATINELVITKNSMSAMEAMLPGDRFLRIHRSFMVSIEKIRSFSQSNIQLSEVELPIGKLYQREVLKILQS</sequence>
<dbReference type="SMART" id="SM00448">
    <property type="entry name" value="REC"/>
    <property type="match status" value="1"/>
</dbReference>
<dbReference type="GO" id="GO:0003677">
    <property type="term" value="F:DNA binding"/>
    <property type="evidence" value="ECO:0007669"/>
    <property type="project" value="UniProtKB-KW"/>
</dbReference>
<name>A0ABP7NQR9_9SPHI</name>
<reference evidence="5" key="1">
    <citation type="journal article" date="2019" name="Int. J. Syst. Evol. Microbiol.">
        <title>The Global Catalogue of Microorganisms (GCM) 10K type strain sequencing project: providing services to taxonomists for standard genome sequencing and annotation.</title>
        <authorList>
            <consortium name="The Broad Institute Genomics Platform"/>
            <consortium name="The Broad Institute Genome Sequencing Center for Infectious Disease"/>
            <person name="Wu L."/>
            <person name="Ma J."/>
        </authorList>
    </citation>
    <scope>NUCLEOTIDE SEQUENCE [LARGE SCALE GENOMIC DNA]</scope>
    <source>
        <strain evidence="5">JCM 17338</strain>
    </source>
</reference>
<dbReference type="PANTHER" id="PTHR37299">
    <property type="entry name" value="TRANSCRIPTIONAL REGULATOR-RELATED"/>
    <property type="match status" value="1"/>
</dbReference>
<keyword evidence="4" id="KW-0238">DNA-binding</keyword>
<organism evidence="4 5">
    <name type="scientific">Pedobacter ginsengiterrae</name>
    <dbReference type="NCBI Taxonomy" id="871696"/>
    <lineage>
        <taxon>Bacteria</taxon>
        <taxon>Pseudomonadati</taxon>
        <taxon>Bacteroidota</taxon>
        <taxon>Sphingobacteriia</taxon>
        <taxon>Sphingobacteriales</taxon>
        <taxon>Sphingobacteriaceae</taxon>
        <taxon>Pedobacter</taxon>
    </lineage>
</organism>
<dbReference type="Gene3D" id="2.40.50.1020">
    <property type="entry name" value="LytTr DNA-binding domain"/>
    <property type="match status" value="1"/>
</dbReference>
<dbReference type="RefSeq" id="WP_316758507.1">
    <property type="nucleotide sequence ID" value="NZ_BAABAK010000001.1"/>
</dbReference>
<dbReference type="Proteomes" id="UP001501081">
    <property type="component" value="Unassembled WGS sequence"/>
</dbReference>
<dbReference type="PROSITE" id="PS50930">
    <property type="entry name" value="HTH_LYTTR"/>
    <property type="match status" value="1"/>
</dbReference>
<evidence type="ECO:0000313" key="4">
    <source>
        <dbReference type="EMBL" id="GAA3950636.1"/>
    </source>
</evidence>
<dbReference type="Pfam" id="PF04397">
    <property type="entry name" value="LytTR"/>
    <property type="match status" value="1"/>
</dbReference>
<dbReference type="Gene3D" id="3.40.50.2300">
    <property type="match status" value="1"/>
</dbReference>
<dbReference type="InterPro" id="IPR011006">
    <property type="entry name" value="CheY-like_superfamily"/>
</dbReference>
<dbReference type="PROSITE" id="PS50110">
    <property type="entry name" value="RESPONSE_REGULATORY"/>
    <property type="match status" value="1"/>
</dbReference>
<keyword evidence="5" id="KW-1185">Reference proteome</keyword>
<comment type="caution">
    <text evidence="4">The sequence shown here is derived from an EMBL/GenBank/DDBJ whole genome shotgun (WGS) entry which is preliminary data.</text>
</comment>
<feature type="modified residue" description="4-aspartylphosphate" evidence="1">
    <location>
        <position position="56"/>
    </location>
</feature>
<dbReference type="PANTHER" id="PTHR37299:SF1">
    <property type="entry name" value="STAGE 0 SPORULATION PROTEIN A HOMOLOG"/>
    <property type="match status" value="1"/>
</dbReference>
<evidence type="ECO:0000313" key="5">
    <source>
        <dbReference type="Proteomes" id="UP001501081"/>
    </source>
</evidence>
<dbReference type="EMBL" id="BAABAK010000001">
    <property type="protein sequence ID" value="GAA3950636.1"/>
    <property type="molecule type" value="Genomic_DNA"/>
</dbReference>
<keyword evidence="1" id="KW-0597">Phosphoprotein</keyword>
<evidence type="ECO:0000259" key="3">
    <source>
        <dbReference type="PROSITE" id="PS50930"/>
    </source>
</evidence>
<gene>
    <name evidence="4" type="ORF">GCM10022246_01430</name>
</gene>
<dbReference type="Pfam" id="PF00072">
    <property type="entry name" value="Response_reg"/>
    <property type="match status" value="1"/>
</dbReference>